<dbReference type="SUPFAM" id="SSF53254">
    <property type="entry name" value="Phosphoglycerate mutase-like"/>
    <property type="match status" value="1"/>
</dbReference>
<dbReference type="InterPro" id="IPR029033">
    <property type="entry name" value="His_PPase_superfam"/>
</dbReference>
<dbReference type="Pfam" id="PF00300">
    <property type="entry name" value="His_Phos_1"/>
    <property type="match status" value="1"/>
</dbReference>
<dbReference type="GO" id="GO:0016787">
    <property type="term" value="F:hydrolase activity"/>
    <property type="evidence" value="ECO:0007669"/>
    <property type="project" value="UniProtKB-KW"/>
</dbReference>
<dbReference type="AlphaFoldDB" id="A0A6J7L0J0"/>
<organism evidence="2">
    <name type="scientific">freshwater metagenome</name>
    <dbReference type="NCBI Taxonomy" id="449393"/>
    <lineage>
        <taxon>unclassified sequences</taxon>
        <taxon>metagenomes</taxon>
        <taxon>ecological metagenomes</taxon>
    </lineage>
</organism>
<name>A0A6J7L0J0_9ZZZZ</name>
<proteinExistence type="predicted"/>
<reference evidence="2" key="1">
    <citation type="submission" date="2020-05" db="EMBL/GenBank/DDBJ databases">
        <authorList>
            <person name="Chiriac C."/>
            <person name="Salcher M."/>
            <person name="Ghai R."/>
            <person name="Kavagutti S V."/>
        </authorList>
    </citation>
    <scope>NUCLEOTIDE SEQUENCE</scope>
</reference>
<dbReference type="EMBL" id="CAFBMK010000497">
    <property type="protein sequence ID" value="CAB4961517.1"/>
    <property type="molecule type" value="Genomic_DNA"/>
</dbReference>
<evidence type="ECO:0000313" key="2">
    <source>
        <dbReference type="EMBL" id="CAB4961517.1"/>
    </source>
</evidence>
<dbReference type="PANTHER" id="PTHR20935">
    <property type="entry name" value="PHOSPHOGLYCERATE MUTASE-RELATED"/>
    <property type="match status" value="1"/>
</dbReference>
<gene>
    <name evidence="2" type="ORF">UFOPK3564_04093</name>
</gene>
<sequence length="152" mass="15728">MSELLLLRHGTAEDRAPSGDDADRDLTGKGEAQARAAGVALAALGLTPDLVLASPKVRAWRTALLACEALGGAPVEHRAALGLDRDEALQAAGLGDRVLVVGHEPDLSQVVHDLTGARIRMRKAAVAVVAVQGSRAELRGLLGPDVLARVRG</sequence>
<dbReference type="InterPro" id="IPR051021">
    <property type="entry name" value="Mito_Ser/Thr_phosphatase"/>
</dbReference>
<evidence type="ECO:0000256" key="1">
    <source>
        <dbReference type="ARBA" id="ARBA00022801"/>
    </source>
</evidence>
<dbReference type="InterPro" id="IPR013078">
    <property type="entry name" value="His_Pase_superF_clade-1"/>
</dbReference>
<keyword evidence="1" id="KW-0378">Hydrolase</keyword>
<accession>A0A6J7L0J0</accession>
<dbReference type="CDD" id="cd07067">
    <property type="entry name" value="HP_PGM_like"/>
    <property type="match status" value="1"/>
</dbReference>
<protein>
    <submittedName>
        <fullName evidence="2">Unannotated protein</fullName>
    </submittedName>
</protein>
<dbReference type="SMART" id="SM00855">
    <property type="entry name" value="PGAM"/>
    <property type="match status" value="1"/>
</dbReference>
<dbReference type="Gene3D" id="3.40.50.1240">
    <property type="entry name" value="Phosphoglycerate mutase-like"/>
    <property type="match status" value="1"/>
</dbReference>